<evidence type="ECO:0000313" key="4">
    <source>
        <dbReference type="Proteomes" id="UP001217089"/>
    </source>
</evidence>
<accession>A0ABQ9FCD8</accession>
<keyword evidence="2" id="KW-1133">Transmembrane helix</keyword>
<feature type="transmembrane region" description="Helical" evidence="2">
    <location>
        <begin position="148"/>
        <end position="170"/>
    </location>
</feature>
<reference evidence="3 4" key="1">
    <citation type="submission" date="2022-12" db="EMBL/GenBank/DDBJ databases">
        <title>Chromosome-level genome of Tegillarca granosa.</title>
        <authorList>
            <person name="Kim J."/>
        </authorList>
    </citation>
    <scope>NUCLEOTIDE SEQUENCE [LARGE SCALE GENOMIC DNA]</scope>
    <source>
        <strain evidence="3">Teg-2019</strain>
        <tissue evidence="3">Adductor muscle</tissue>
    </source>
</reference>
<comment type="caution">
    <text evidence="3">The sequence shown here is derived from an EMBL/GenBank/DDBJ whole genome shotgun (WGS) entry which is preliminary data.</text>
</comment>
<evidence type="ECO:0000256" key="1">
    <source>
        <dbReference type="SAM" id="MobiDB-lite"/>
    </source>
</evidence>
<keyword evidence="2" id="KW-0472">Membrane</keyword>
<sequence>MDKILRDKSSKDHLIKEDTVFISIAVDDKLLTPEIQTKYDRMMSKGEIRKSPSPKRPQSTPVQMRRANTMDSQNLIGKTLKVQDWLNEKTVKGLQFAIPQAWVDKQKHNLLRTESACFSAQYDNRLCSQLSIFPAENDCNPHLLCLGVHYTCVVCVESFLIGFYLLIWLIMQEKCDVETKEARKLYTPLLETENTFVKPLD</sequence>
<dbReference type="Proteomes" id="UP001217089">
    <property type="component" value="Unassembled WGS sequence"/>
</dbReference>
<dbReference type="EMBL" id="JARBDR010000337">
    <property type="protein sequence ID" value="KAJ8314990.1"/>
    <property type="molecule type" value="Genomic_DNA"/>
</dbReference>
<name>A0ABQ9FCD8_TEGGR</name>
<protein>
    <submittedName>
        <fullName evidence="3">Uncharacterized protein</fullName>
    </submittedName>
</protein>
<evidence type="ECO:0000313" key="3">
    <source>
        <dbReference type="EMBL" id="KAJ8314990.1"/>
    </source>
</evidence>
<organism evidence="3 4">
    <name type="scientific">Tegillarca granosa</name>
    <name type="common">Malaysian cockle</name>
    <name type="synonym">Anadara granosa</name>
    <dbReference type="NCBI Taxonomy" id="220873"/>
    <lineage>
        <taxon>Eukaryota</taxon>
        <taxon>Metazoa</taxon>
        <taxon>Spiralia</taxon>
        <taxon>Lophotrochozoa</taxon>
        <taxon>Mollusca</taxon>
        <taxon>Bivalvia</taxon>
        <taxon>Autobranchia</taxon>
        <taxon>Pteriomorphia</taxon>
        <taxon>Arcoida</taxon>
        <taxon>Arcoidea</taxon>
        <taxon>Arcidae</taxon>
        <taxon>Tegillarca</taxon>
    </lineage>
</organism>
<feature type="region of interest" description="Disordered" evidence="1">
    <location>
        <begin position="41"/>
        <end position="65"/>
    </location>
</feature>
<keyword evidence="2" id="KW-0812">Transmembrane</keyword>
<gene>
    <name evidence="3" type="ORF">KUTeg_007140</name>
</gene>
<evidence type="ECO:0000256" key="2">
    <source>
        <dbReference type="SAM" id="Phobius"/>
    </source>
</evidence>
<feature type="compositionally biased region" description="Basic and acidic residues" evidence="1">
    <location>
        <begin position="41"/>
        <end position="50"/>
    </location>
</feature>
<keyword evidence="4" id="KW-1185">Reference proteome</keyword>
<proteinExistence type="predicted"/>